<sequence length="190" mass="21440">MTKFRLRILKNDSDYDEAMERISELMDLNPEVDSDDGNELEMIALLIEDYEKKNCFIEKPSPIEAIKFRMDQSGMSQKDMIPFIGSASKVSEVLNGKRPLSINMIKKIHSGLEIPLDILIQSEGDLVESSDNSAQSIFIRTQKNNSGRVKTISSAFSSNFEFGSPISMEDSEVKSFTRSNWSVKSDQVIN</sequence>
<gene>
    <name evidence="2" type="ORF">EX242_09325</name>
</gene>
<feature type="domain" description="HTH cro/C1-type" evidence="1">
    <location>
        <begin position="66"/>
        <end position="119"/>
    </location>
</feature>
<evidence type="ECO:0000313" key="3">
    <source>
        <dbReference type="Proteomes" id="UP000824410"/>
    </source>
</evidence>
<evidence type="ECO:0000313" key="2">
    <source>
        <dbReference type="EMBL" id="MBX6980462.1"/>
    </source>
</evidence>
<dbReference type="SUPFAM" id="SSF47413">
    <property type="entry name" value="lambda repressor-like DNA-binding domains"/>
    <property type="match status" value="1"/>
</dbReference>
<dbReference type="InterPro" id="IPR001387">
    <property type="entry name" value="Cro/C1-type_HTH"/>
</dbReference>
<dbReference type="CDD" id="cd00093">
    <property type="entry name" value="HTH_XRE"/>
    <property type="match status" value="1"/>
</dbReference>
<proteinExistence type="predicted"/>
<dbReference type="PROSITE" id="PS50943">
    <property type="entry name" value="HTH_CROC1"/>
    <property type="match status" value="1"/>
</dbReference>
<dbReference type="AlphaFoldDB" id="A0AAP2NVU8"/>
<dbReference type="EMBL" id="SHDO01000010">
    <property type="protein sequence ID" value="MBX6980462.1"/>
    <property type="molecule type" value="Genomic_DNA"/>
</dbReference>
<dbReference type="Gene3D" id="1.10.260.40">
    <property type="entry name" value="lambda repressor-like DNA-binding domains"/>
    <property type="match status" value="1"/>
</dbReference>
<dbReference type="InterPro" id="IPR010982">
    <property type="entry name" value="Lambda_DNA-bd_dom_sf"/>
</dbReference>
<comment type="caution">
    <text evidence="2">The sequence shown here is derived from an EMBL/GenBank/DDBJ whole genome shotgun (WGS) entry which is preliminary data.</text>
</comment>
<reference evidence="2" key="1">
    <citation type="submission" date="2019-02" db="EMBL/GenBank/DDBJ databases">
        <title>Genomic characterization of isolates from hospital effluents in KZN, South Africa.</title>
        <authorList>
            <person name="Ntshobeni N."/>
            <person name="Allam M."/>
            <person name="Ismail A."/>
            <person name="Amoako D."/>
            <person name="Essack S."/>
            <person name="Chenia H."/>
        </authorList>
    </citation>
    <scope>NUCLEOTIDE SEQUENCE</scope>
    <source>
        <strain evidence="2">AFE97_S1</strain>
    </source>
</reference>
<dbReference type="GO" id="GO:0001046">
    <property type="term" value="F:core promoter sequence-specific DNA binding"/>
    <property type="evidence" value="ECO:0007669"/>
    <property type="project" value="TreeGrafter"/>
</dbReference>
<dbReference type="InterPro" id="IPR039060">
    <property type="entry name" value="Antitox_HigA"/>
</dbReference>
<name>A0AAP2NVU8_PRORE</name>
<protein>
    <recommendedName>
        <fullName evidence="1">HTH cro/C1-type domain-containing protein</fullName>
    </recommendedName>
</protein>
<dbReference type="Proteomes" id="UP000824410">
    <property type="component" value="Unassembled WGS sequence"/>
</dbReference>
<evidence type="ECO:0000259" key="1">
    <source>
        <dbReference type="PROSITE" id="PS50943"/>
    </source>
</evidence>
<dbReference type="PANTHER" id="PTHR40455">
    <property type="entry name" value="ANTITOXIN HIGA"/>
    <property type="match status" value="1"/>
</dbReference>
<dbReference type="RefSeq" id="WP_131679897.1">
    <property type="nucleotide sequence ID" value="NZ_CP139429.1"/>
</dbReference>
<organism evidence="2 3">
    <name type="scientific">Providencia rettgeri</name>
    <dbReference type="NCBI Taxonomy" id="587"/>
    <lineage>
        <taxon>Bacteria</taxon>
        <taxon>Pseudomonadati</taxon>
        <taxon>Pseudomonadota</taxon>
        <taxon>Gammaproteobacteria</taxon>
        <taxon>Enterobacterales</taxon>
        <taxon>Morganellaceae</taxon>
        <taxon>Providencia</taxon>
    </lineage>
</organism>
<dbReference type="GO" id="GO:0006355">
    <property type="term" value="P:regulation of DNA-templated transcription"/>
    <property type="evidence" value="ECO:0007669"/>
    <property type="project" value="InterPro"/>
</dbReference>
<accession>A0AAP2NVU8</accession>
<dbReference type="PANTHER" id="PTHR40455:SF1">
    <property type="entry name" value="ANTITOXIN HIGA"/>
    <property type="match status" value="1"/>
</dbReference>